<organism evidence="1 2">
    <name type="scientific">Golovinomyces cichoracearum</name>
    <dbReference type="NCBI Taxonomy" id="62708"/>
    <lineage>
        <taxon>Eukaryota</taxon>
        <taxon>Fungi</taxon>
        <taxon>Dikarya</taxon>
        <taxon>Ascomycota</taxon>
        <taxon>Pezizomycotina</taxon>
        <taxon>Leotiomycetes</taxon>
        <taxon>Erysiphales</taxon>
        <taxon>Erysiphaceae</taxon>
        <taxon>Golovinomyces</taxon>
    </lineage>
</organism>
<dbReference type="Proteomes" id="UP000285405">
    <property type="component" value="Unassembled WGS sequence"/>
</dbReference>
<accession>A0A420HNH3</accession>
<reference evidence="1 2" key="1">
    <citation type="journal article" date="2018" name="BMC Genomics">
        <title>Comparative genome analyses reveal sequence features reflecting distinct modes of host-adaptation between dicot and monocot powdery mildew.</title>
        <authorList>
            <person name="Wu Y."/>
            <person name="Ma X."/>
            <person name="Pan Z."/>
            <person name="Kale S.D."/>
            <person name="Song Y."/>
            <person name="King H."/>
            <person name="Zhang Q."/>
            <person name="Presley C."/>
            <person name="Deng X."/>
            <person name="Wei C.I."/>
            <person name="Xiao S."/>
        </authorList>
    </citation>
    <scope>NUCLEOTIDE SEQUENCE [LARGE SCALE GENOMIC DNA]</scope>
    <source>
        <strain evidence="1">UCSC1</strain>
    </source>
</reference>
<dbReference type="EMBL" id="MCBR01017932">
    <property type="protein sequence ID" value="RKF58966.1"/>
    <property type="molecule type" value="Genomic_DNA"/>
</dbReference>
<dbReference type="OrthoDB" id="10314975at2759"/>
<comment type="caution">
    <text evidence="1">The sequence shown here is derived from an EMBL/GenBank/DDBJ whole genome shotgun (WGS) entry which is preliminary data.</text>
</comment>
<evidence type="ECO:0000313" key="1">
    <source>
        <dbReference type="EMBL" id="RKF58966.1"/>
    </source>
</evidence>
<dbReference type="AlphaFoldDB" id="A0A420HNH3"/>
<feature type="non-terminal residue" evidence="1">
    <location>
        <position position="65"/>
    </location>
</feature>
<name>A0A420HNH3_9PEZI</name>
<proteinExistence type="predicted"/>
<evidence type="ECO:0000313" key="2">
    <source>
        <dbReference type="Proteomes" id="UP000285405"/>
    </source>
</evidence>
<gene>
    <name evidence="1" type="ORF">GcC1_179038</name>
</gene>
<sequence length="65" mass="7003">MSTNAIELPLQNLSHAECDNLLKSMSIQPDALPGSAPSPRDGLVSYIGTEGMLNYVQEHANKNGY</sequence>
<protein>
    <submittedName>
        <fullName evidence="1">Uncharacterized protein</fullName>
    </submittedName>
</protein>